<evidence type="ECO:0000256" key="2">
    <source>
        <dbReference type="ARBA" id="ARBA00022801"/>
    </source>
</evidence>
<dbReference type="AlphaFoldDB" id="A0A9P6VEI4"/>
<dbReference type="SUPFAM" id="SSF53474">
    <property type="entry name" value="alpha/beta-Hydrolases"/>
    <property type="match status" value="1"/>
</dbReference>
<evidence type="ECO:0000256" key="1">
    <source>
        <dbReference type="ARBA" id="ARBA00005964"/>
    </source>
</evidence>
<dbReference type="InterPro" id="IPR050309">
    <property type="entry name" value="Type-B_Carboxylest/Lipase"/>
</dbReference>
<comment type="caution">
    <text evidence="5">The sequence shown here is derived from an EMBL/GenBank/DDBJ whole genome shotgun (WGS) entry which is preliminary data.</text>
</comment>
<accession>A0A9P6VEI4</accession>
<keyword evidence="6" id="KW-1185">Reference proteome</keyword>
<organism evidence="5 6">
    <name type="scientific">Hyphodiscus hymeniophilus</name>
    <dbReference type="NCBI Taxonomy" id="353542"/>
    <lineage>
        <taxon>Eukaryota</taxon>
        <taxon>Fungi</taxon>
        <taxon>Dikarya</taxon>
        <taxon>Ascomycota</taxon>
        <taxon>Pezizomycotina</taxon>
        <taxon>Leotiomycetes</taxon>
        <taxon>Helotiales</taxon>
        <taxon>Hyphodiscaceae</taxon>
        <taxon>Hyphodiscus</taxon>
    </lineage>
</organism>
<dbReference type="EC" id="3.1.1.-" evidence="3"/>
<dbReference type="InterPro" id="IPR002018">
    <property type="entry name" value="CarbesteraseB"/>
</dbReference>
<evidence type="ECO:0000313" key="6">
    <source>
        <dbReference type="Proteomes" id="UP000785200"/>
    </source>
</evidence>
<reference evidence="5" key="1">
    <citation type="submission" date="2019-07" db="EMBL/GenBank/DDBJ databases">
        <title>Hyphodiscus hymeniophilus genome sequencing and assembly.</title>
        <authorList>
            <person name="Kramer G."/>
            <person name="Nodwell J."/>
        </authorList>
    </citation>
    <scope>NUCLEOTIDE SEQUENCE</scope>
    <source>
        <strain evidence="5">ATCC 34498</strain>
    </source>
</reference>
<keyword evidence="2 3" id="KW-0378">Hydrolase</keyword>
<protein>
    <recommendedName>
        <fullName evidence="3">Carboxylic ester hydrolase</fullName>
        <ecNumber evidence="3">3.1.1.-</ecNumber>
    </recommendedName>
</protein>
<keyword evidence="3" id="KW-0732">Signal</keyword>
<dbReference type="GO" id="GO:0016787">
    <property type="term" value="F:hydrolase activity"/>
    <property type="evidence" value="ECO:0007669"/>
    <property type="project" value="UniProtKB-KW"/>
</dbReference>
<dbReference type="Gene3D" id="3.40.50.1820">
    <property type="entry name" value="alpha/beta hydrolase"/>
    <property type="match status" value="2"/>
</dbReference>
<name>A0A9P6VEI4_9HELO</name>
<dbReference type="InterPro" id="IPR019826">
    <property type="entry name" value="Carboxylesterase_B_AS"/>
</dbReference>
<dbReference type="PANTHER" id="PTHR11559">
    <property type="entry name" value="CARBOXYLESTERASE"/>
    <property type="match status" value="1"/>
</dbReference>
<feature type="signal peptide" evidence="3">
    <location>
        <begin position="1"/>
        <end position="17"/>
    </location>
</feature>
<sequence>MFPSSLFLYFGPLLVHCANSSSLPTAKTLNGTYVGIWQNQFDTEDFYGIPFAKAPRFDAAQSLTETWKGNREAVTKAPSCVGFGTNNQMGLDTSEDCLSHLWIYGRGFTQGSINDPKMNTTYIVETSMKIHRPVILVSINYRLSAMGWLYSIETQSQGATNIGLRDQWKALEWLKENIAGFGGDPDNVAIWGESAGAFSIGALILAYGGDNGGLFERVIMASGTSFAAHGSLITAQGWTVYNDITNSTGCHYAIDSLQCLRDHDDVVRNDPNFAFTHNPPLVAPVDMLLGCTTDDGMALPIGGQVDAPDTAFFTYILTPVLEFNDSMAAEALAFWPEDAQYPPYSEPMTLDWPALTATVNITSGNQTRQFYGFVNDAVMHRGRRLTAQKWTEPTGRSVYSYRWDTDPSRTPLVLTPGLGVGFAEHGADLTFSLGIPEDYPQQYPISIPIPIVPAMRNVSYAMQVHWLAFAAVGNPNAHDVSWIPQWPAYTEQQTKNFVYNATLQNVLNLHVEADDYRAAQLQWVNERWRFVNSVGI</sequence>
<feature type="chain" id="PRO_5040538666" description="Carboxylic ester hydrolase" evidence="3">
    <location>
        <begin position="18"/>
        <end position="536"/>
    </location>
</feature>
<dbReference type="Pfam" id="PF00135">
    <property type="entry name" value="COesterase"/>
    <property type="match status" value="2"/>
</dbReference>
<evidence type="ECO:0000259" key="4">
    <source>
        <dbReference type="Pfam" id="PF00135"/>
    </source>
</evidence>
<evidence type="ECO:0000313" key="5">
    <source>
        <dbReference type="EMBL" id="KAG0646415.1"/>
    </source>
</evidence>
<dbReference type="OrthoDB" id="408631at2759"/>
<proteinExistence type="inferred from homology"/>
<feature type="domain" description="Carboxylesterase type B" evidence="4">
    <location>
        <begin position="356"/>
        <end position="501"/>
    </location>
</feature>
<dbReference type="EMBL" id="VNKQ01000015">
    <property type="protein sequence ID" value="KAG0646415.1"/>
    <property type="molecule type" value="Genomic_DNA"/>
</dbReference>
<evidence type="ECO:0000256" key="3">
    <source>
        <dbReference type="RuleBase" id="RU361235"/>
    </source>
</evidence>
<dbReference type="Proteomes" id="UP000785200">
    <property type="component" value="Unassembled WGS sequence"/>
</dbReference>
<dbReference type="PROSITE" id="PS00122">
    <property type="entry name" value="CARBOXYLESTERASE_B_1"/>
    <property type="match status" value="1"/>
</dbReference>
<feature type="domain" description="Carboxylesterase type B" evidence="4">
    <location>
        <begin position="28"/>
        <end position="264"/>
    </location>
</feature>
<gene>
    <name evidence="5" type="ORF">D0Z07_7590</name>
</gene>
<dbReference type="InterPro" id="IPR029058">
    <property type="entry name" value="AB_hydrolase_fold"/>
</dbReference>
<comment type="similarity">
    <text evidence="1 3">Belongs to the type-B carboxylesterase/lipase family.</text>
</comment>